<dbReference type="STRING" id="1440053.GCA_000718095_05272"/>
<dbReference type="EMBL" id="AZSP01000235">
    <property type="protein sequence ID" value="PVE10043.1"/>
    <property type="molecule type" value="Genomic_DNA"/>
</dbReference>
<dbReference type="PANTHER" id="PTHR11487:SF0">
    <property type="entry name" value="S-ACYL FATTY ACID SYNTHASE THIOESTERASE, MEDIUM CHAIN"/>
    <property type="match status" value="1"/>
</dbReference>
<evidence type="ECO:0000313" key="3">
    <source>
        <dbReference type="EMBL" id="PVE10043.1"/>
    </source>
</evidence>
<dbReference type="InterPro" id="IPR029058">
    <property type="entry name" value="AB_hydrolase_fold"/>
</dbReference>
<dbReference type="RefSeq" id="WP_030354247.1">
    <property type="nucleotide sequence ID" value="NZ_AZSP01000235.1"/>
</dbReference>
<dbReference type="Proteomes" id="UP000245992">
    <property type="component" value="Unassembled WGS sequence"/>
</dbReference>
<keyword evidence="4" id="KW-1185">Reference proteome</keyword>
<organism evidence="3 4">
    <name type="scientific">Streptomyces scopuliridis RB72</name>
    <dbReference type="NCBI Taxonomy" id="1440053"/>
    <lineage>
        <taxon>Bacteria</taxon>
        <taxon>Bacillati</taxon>
        <taxon>Actinomycetota</taxon>
        <taxon>Actinomycetes</taxon>
        <taxon>Kitasatosporales</taxon>
        <taxon>Streptomycetaceae</taxon>
        <taxon>Streptomyces</taxon>
    </lineage>
</organism>
<dbReference type="InterPro" id="IPR001031">
    <property type="entry name" value="Thioesterase"/>
</dbReference>
<proteinExistence type="inferred from homology"/>
<protein>
    <recommendedName>
        <fullName evidence="2">Thioesterase domain-containing protein</fullName>
    </recommendedName>
</protein>
<dbReference type="Gene3D" id="3.40.50.1820">
    <property type="entry name" value="alpha/beta hydrolase"/>
    <property type="match status" value="1"/>
</dbReference>
<reference evidence="3 4" key="1">
    <citation type="submission" date="2013-12" db="EMBL/GenBank/DDBJ databases">
        <title>Annotated genome of Streptomyces scopuliridis.</title>
        <authorList>
            <person name="Olson J.B."/>
        </authorList>
    </citation>
    <scope>NUCLEOTIDE SEQUENCE [LARGE SCALE GENOMIC DNA]</scope>
    <source>
        <strain evidence="3 4">RB72</strain>
    </source>
</reference>
<sequence>MNRPADVSPLKWLRWYRKAAEPRLRLVCFPHAGGAASVFRDWPRWLPEDIEVIGVCYPGRQDRVMEPCVDEMGALTTRIADALQGYAGGRLAFFGHSMGASVAYEVALRLQQRTGSPLAWLFVSGQLPSHRVVPKNVYRRGDDAIVDEVRRLGDPDAGTVLDDPDLRELVLPAIRADFHLIGTYLPRPVSPLATPVTAYVGDGDEEVPVEGLREWAAATATGRFDHRVYPGGHFYLLEDPEALVRDLAGHLTTASAAG</sequence>
<name>A0A2T7T4J4_9ACTN</name>
<comment type="caution">
    <text evidence="3">The sequence shown here is derived from an EMBL/GenBank/DDBJ whole genome shotgun (WGS) entry which is preliminary data.</text>
</comment>
<comment type="similarity">
    <text evidence="1">Belongs to the thioesterase family.</text>
</comment>
<evidence type="ECO:0000313" key="4">
    <source>
        <dbReference type="Proteomes" id="UP000245992"/>
    </source>
</evidence>
<dbReference type="Pfam" id="PF00975">
    <property type="entry name" value="Thioesterase"/>
    <property type="match status" value="1"/>
</dbReference>
<gene>
    <name evidence="3" type="ORF">Y717_15910</name>
</gene>
<feature type="domain" description="Thioesterase" evidence="2">
    <location>
        <begin position="25"/>
        <end position="247"/>
    </location>
</feature>
<dbReference type="AlphaFoldDB" id="A0A2T7T4J4"/>
<accession>A0A2T7T4J4</accession>
<evidence type="ECO:0000259" key="2">
    <source>
        <dbReference type="Pfam" id="PF00975"/>
    </source>
</evidence>
<dbReference type="PANTHER" id="PTHR11487">
    <property type="entry name" value="THIOESTERASE"/>
    <property type="match status" value="1"/>
</dbReference>
<dbReference type="GO" id="GO:0008610">
    <property type="term" value="P:lipid biosynthetic process"/>
    <property type="evidence" value="ECO:0007669"/>
    <property type="project" value="TreeGrafter"/>
</dbReference>
<dbReference type="SUPFAM" id="SSF53474">
    <property type="entry name" value="alpha/beta-Hydrolases"/>
    <property type="match status" value="1"/>
</dbReference>
<evidence type="ECO:0000256" key="1">
    <source>
        <dbReference type="ARBA" id="ARBA00007169"/>
    </source>
</evidence>
<dbReference type="InterPro" id="IPR012223">
    <property type="entry name" value="TEII"/>
</dbReference>